<dbReference type="InterPro" id="IPR011250">
    <property type="entry name" value="OMP/PagP_B-barrel"/>
</dbReference>
<reference evidence="2" key="1">
    <citation type="submission" date="2023-06" db="EMBL/GenBank/DDBJ databases">
        <title>Robiginitalea aurantiacus sp. nov. and Algoriphagus sediminis sp. nov., isolated from coastal sediment.</title>
        <authorList>
            <person name="Zhou Z.Y."/>
            <person name="An J."/>
            <person name="Jia Y.W."/>
            <person name="Du Z.J."/>
        </authorList>
    </citation>
    <scope>NUCLEOTIDE SEQUENCE</scope>
    <source>
        <strain evidence="2">M39</strain>
    </source>
</reference>
<feature type="chain" id="PRO_5046665727" description="Outer membrane protein beta-barrel domain-containing protein" evidence="1">
    <location>
        <begin position="28"/>
        <end position="254"/>
    </location>
</feature>
<gene>
    <name evidence="2" type="ORF">QU605_01445</name>
</gene>
<comment type="caution">
    <text evidence="2">The sequence shown here is derived from an EMBL/GenBank/DDBJ whole genome shotgun (WGS) entry which is preliminary data.</text>
</comment>
<sequence length="254" mass="28736">MKISIRGFFGCLLLLCCGKGFSQMPNAAQQNDWEFVVAPYLFMASVNGDAALGNSASSQVDLNFKDILEKLQFAFMLHGEVYKGDWGLLVDISYLKLGEDFKAESEVSGDITFKQTIFEVFGSRKFKKRWGWVDFYGGIRYWNLGLNLNLQGLDITRISRDQDWVDPVFGGRIYFNVTERFTAGFRGDIGGFGLGSDIAYNLQPGVGYQFSDLFTVMLQYKYLYTRYDNEIDGINAFSYDAATNGPLLGLVFRF</sequence>
<keyword evidence="3" id="KW-1185">Reference proteome</keyword>
<dbReference type="SUPFAM" id="SSF56925">
    <property type="entry name" value="OMPA-like"/>
    <property type="match status" value="1"/>
</dbReference>
<proteinExistence type="predicted"/>
<dbReference type="RefSeq" id="WP_289723479.1">
    <property type="nucleotide sequence ID" value="NZ_JAUDUY010000001.1"/>
</dbReference>
<feature type="signal peptide" evidence="1">
    <location>
        <begin position="1"/>
        <end position="27"/>
    </location>
</feature>
<evidence type="ECO:0000313" key="3">
    <source>
        <dbReference type="Proteomes" id="UP001174839"/>
    </source>
</evidence>
<organism evidence="2 3">
    <name type="scientific">Robiginitalea aurantiaca</name>
    <dbReference type="NCBI Taxonomy" id="3056915"/>
    <lineage>
        <taxon>Bacteria</taxon>
        <taxon>Pseudomonadati</taxon>
        <taxon>Bacteroidota</taxon>
        <taxon>Flavobacteriia</taxon>
        <taxon>Flavobacteriales</taxon>
        <taxon>Flavobacteriaceae</taxon>
        <taxon>Robiginitalea</taxon>
    </lineage>
</organism>
<evidence type="ECO:0000256" key="1">
    <source>
        <dbReference type="SAM" id="SignalP"/>
    </source>
</evidence>
<keyword evidence="1" id="KW-0732">Signal</keyword>
<accession>A0ABT7WB25</accession>
<dbReference type="Proteomes" id="UP001174839">
    <property type="component" value="Unassembled WGS sequence"/>
</dbReference>
<protein>
    <recommendedName>
        <fullName evidence="4">Outer membrane protein beta-barrel domain-containing protein</fullName>
    </recommendedName>
</protein>
<name>A0ABT7WB25_9FLAO</name>
<dbReference type="EMBL" id="JAUDUY010000001">
    <property type="protein sequence ID" value="MDM9630116.1"/>
    <property type="molecule type" value="Genomic_DNA"/>
</dbReference>
<evidence type="ECO:0000313" key="2">
    <source>
        <dbReference type="EMBL" id="MDM9630116.1"/>
    </source>
</evidence>
<evidence type="ECO:0008006" key="4">
    <source>
        <dbReference type="Google" id="ProtNLM"/>
    </source>
</evidence>